<feature type="chain" id="PRO_5005487750" evidence="2">
    <location>
        <begin position="23"/>
        <end position="215"/>
    </location>
</feature>
<dbReference type="AlphaFoldDB" id="A0A0K2TEC4"/>
<evidence type="ECO:0000313" key="3">
    <source>
        <dbReference type="EMBL" id="CDW24225.1"/>
    </source>
</evidence>
<dbReference type="InterPro" id="IPR026321">
    <property type="entry name" value="CC134"/>
</dbReference>
<dbReference type="Pfam" id="PF15002">
    <property type="entry name" value="ERK-JNK_inhib"/>
    <property type="match status" value="1"/>
</dbReference>
<proteinExistence type="predicted"/>
<protein>
    <submittedName>
        <fullName evidence="3">Coiledcoil domain containing 134 [Ochotona princeps]</fullName>
    </submittedName>
</protein>
<accession>A0A0K2TEC4</accession>
<gene>
    <name evidence="3" type="primary">CCDC134</name>
</gene>
<evidence type="ECO:0000256" key="1">
    <source>
        <dbReference type="SAM" id="MobiDB-lite"/>
    </source>
</evidence>
<keyword evidence="2" id="KW-0732">Signal</keyword>
<dbReference type="PANTHER" id="PTHR14735:SF1">
    <property type="entry name" value="COILED-COIL DOMAIN-CONTAINING PROTEIN 134"/>
    <property type="match status" value="1"/>
</dbReference>
<name>A0A0K2TEC4_LEPSM</name>
<evidence type="ECO:0000256" key="2">
    <source>
        <dbReference type="SAM" id="SignalP"/>
    </source>
</evidence>
<dbReference type="OrthoDB" id="5854099at2759"/>
<feature type="region of interest" description="Disordered" evidence="1">
    <location>
        <begin position="171"/>
        <end position="215"/>
    </location>
</feature>
<dbReference type="EMBL" id="HACA01006864">
    <property type="protein sequence ID" value="CDW24225.1"/>
    <property type="molecule type" value="Transcribed_RNA"/>
</dbReference>
<reference evidence="3" key="1">
    <citation type="submission" date="2014-05" db="EMBL/GenBank/DDBJ databases">
        <authorList>
            <person name="Chronopoulou M."/>
        </authorList>
    </citation>
    <scope>NUCLEOTIDE SEQUENCE</scope>
    <source>
        <tissue evidence="3">Whole organism</tissue>
    </source>
</reference>
<organism evidence="3">
    <name type="scientific">Lepeophtheirus salmonis</name>
    <name type="common">Salmon louse</name>
    <name type="synonym">Caligus salmonis</name>
    <dbReference type="NCBI Taxonomy" id="72036"/>
    <lineage>
        <taxon>Eukaryota</taxon>
        <taxon>Metazoa</taxon>
        <taxon>Ecdysozoa</taxon>
        <taxon>Arthropoda</taxon>
        <taxon>Crustacea</taxon>
        <taxon>Multicrustacea</taxon>
        <taxon>Hexanauplia</taxon>
        <taxon>Copepoda</taxon>
        <taxon>Siphonostomatoida</taxon>
        <taxon>Caligidae</taxon>
        <taxon>Lepeophtheirus</taxon>
    </lineage>
</organism>
<feature type="compositionally biased region" description="Basic residues" evidence="1">
    <location>
        <begin position="199"/>
        <end position="209"/>
    </location>
</feature>
<feature type="signal peptide" evidence="2">
    <location>
        <begin position="1"/>
        <end position="22"/>
    </location>
</feature>
<dbReference type="PANTHER" id="PTHR14735">
    <property type="entry name" value="COILED-COIL DOMAIN-CONTAINING PROTEIN 134"/>
    <property type="match status" value="1"/>
</dbReference>
<sequence length="215" mass="24707">MSKTPLTLILLLLCGVLSVVQCQKNEDLVSEFHKGFMAKRAAMLSMVKDLTVMDEDKRDKTLDSLLKSMFKVLSEVKSQVQSAGMSLKDIPEDKRSREYVALLLENTCFFSDILLRFPDYASHRLSANYDYNTLYRWSLSYISYGDFPPSLINEPTKKLIHLATQELGVGERDPDYVNPYKKKDRPPLKRFEDPPIAPKKSKKKVKRGPRLNVEL</sequence>